<name>X1S444_9ZZZZ</name>
<reference evidence="1" key="1">
    <citation type="journal article" date="2014" name="Front. Microbiol.">
        <title>High frequency of phylogenetically diverse reductive dehalogenase-homologous genes in deep subseafloor sedimentary metagenomes.</title>
        <authorList>
            <person name="Kawai M."/>
            <person name="Futagami T."/>
            <person name="Toyoda A."/>
            <person name="Takaki Y."/>
            <person name="Nishi S."/>
            <person name="Hori S."/>
            <person name="Arai W."/>
            <person name="Tsubouchi T."/>
            <person name="Morono Y."/>
            <person name="Uchiyama I."/>
            <person name="Ito T."/>
            <person name="Fujiyama A."/>
            <person name="Inagaki F."/>
            <person name="Takami H."/>
        </authorList>
    </citation>
    <scope>NUCLEOTIDE SEQUENCE</scope>
    <source>
        <strain evidence="1">Expedition CK06-06</strain>
    </source>
</reference>
<organism evidence="1">
    <name type="scientific">marine sediment metagenome</name>
    <dbReference type="NCBI Taxonomy" id="412755"/>
    <lineage>
        <taxon>unclassified sequences</taxon>
        <taxon>metagenomes</taxon>
        <taxon>ecological metagenomes</taxon>
    </lineage>
</organism>
<dbReference type="AlphaFoldDB" id="X1S444"/>
<protein>
    <submittedName>
        <fullName evidence="1">Uncharacterized protein</fullName>
    </submittedName>
</protein>
<accession>X1S444</accession>
<feature type="non-terminal residue" evidence="1">
    <location>
        <position position="1"/>
    </location>
</feature>
<evidence type="ECO:0000313" key="1">
    <source>
        <dbReference type="EMBL" id="GAI62544.1"/>
    </source>
</evidence>
<sequence length="90" mass="10614">TQIKAYKYGGKLEEITRLWELRKDIVNEMTAELHKEEISFLKGELERIDTQIKAYKYSDTKDIVDKVIELFVLRKIIAEEIKKIMNALSP</sequence>
<proteinExistence type="predicted"/>
<dbReference type="EMBL" id="BARW01001682">
    <property type="protein sequence ID" value="GAI62544.1"/>
    <property type="molecule type" value="Genomic_DNA"/>
</dbReference>
<comment type="caution">
    <text evidence="1">The sequence shown here is derived from an EMBL/GenBank/DDBJ whole genome shotgun (WGS) entry which is preliminary data.</text>
</comment>
<gene>
    <name evidence="1" type="ORF">S12H4_05176</name>
</gene>